<reference evidence="3 4" key="1">
    <citation type="submission" date="2019-06" db="EMBL/GenBank/DDBJ databases">
        <title>Mycoplasma falconis type strain whole genome sequence.</title>
        <authorList>
            <person name="Spergser J."/>
        </authorList>
    </citation>
    <scope>NUCLEOTIDE SEQUENCE [LARGE SCALE GENOMIC DNA]</scope>
    <source>
        <strain evidence="3 4">ATCC 51372</strain>
    </source>
</reference>
<dbReference type="EMBL" id="VFSS01000005">
    <property type="protein sequence ID" value="TPE57343.1"/>
    <property type="molecule type" value="Genomic_DNA"/>
</dbReference>
<feature type="transmembrane region" description="Helical" evidence="2">
    <location>
        <begin position="116"/>
        <end position="139"/>
    </location>
</feature>
<keyword evidence="2" id="KW-0472">Membrane</keyword>
<protein>
    <submittedName>
        <fullName evidence="3">DUF342 domain-containing protein</fullName>
    </submittedName>
</protein>
<dbReference type="AlphaFoldDB" id="A0A501XAF7"/>
<name>A0A501XAF7_9BACT</name>
<evidence type="ECO:0000256" key="1">
    <source>
        <dbReference type="SAM" id="MobiDB-lite"/>
    </source>
</evidence>
<keyword evidence="2" id="KW-1133">Transmembrane helix</keyword>
<keyword evidence="2" id="KW-0812">Transmembrane</keyword>
<proteinExistence type="predicted"/>
<keyword evidence="4" id="KW-1185">Reference proteome</keyword>
<dbReference type="RefSeq" id="WP_140781290.1">
    <property type="nucleotide sequence ID" value="NZ_VFSS01000005.1"/>
</dbReference>
<gene>
    <name evidence="3" type="ORF">FJO69_01795</name>
</gene>
<feature type="transmembrane region" description="Helical" evidence="2">
    <location>
        <begin position="27"/>
        <end position="50"/>
    </location>
</feature>
<feature type="region of interest" description="Disordered" evidence="1">
    <location>
        <begin position="1"/>
        <end position="21"/>
    </location>
</feature>
<feature type="transmembrane region" description="Helical" evidence="2">
    <location>
        <begin position="82"/>
        <end position="104"/>
    </location>
</feature>
<dbReference type="Proteomes" id="UP000319776">
    <property type="component" value="Unassembled WGS sequence"/>
</dbReference>
<comment type="caution">
    <text evidence="3">The sequence shown here is derived from an EMBL/GenBank/DDBJ whole genome shotgun (WGS) entry which is preliminary data.</text>
</comment>
<organism evidence="3 4">
    <name type="scientific">[Mycoplasma] falconis</name>
    <dbReference type="NCBI Taxonomy" id="92403"/>
    <lineage>
        <taxon>Bacteria</taxon>
        <taxon>Bacillati</taxon>
        <taxon>Mycoplasmatota</taxon>
        <taxon>Mycoplasmoidales</taxon>
        <taxon>Metamycoplasmataceae</taxon>
        <taxon>Metamycoplasma</taxon>
    </lineage>
</organism>
<evidence type="ECO:0000313" key="3">
    <source>
        <dbReference type="EMBL" id="TPE57343.1"/>
    </source>
</evidence>
<evidence type="ECO:0000256" key="2">
    <source>
        <dbReference type="SAM" id="Phobius"/>
    </source>
</evidence>
<sequence>MLSFLEETNSATTSSEKPAASTPSHNWIVFILISLALLAFALYMSIKFIVYFKQSAKKTKDVLGNDLVIKYVQGFKLKSSSALNWIMINILYLFSLIVVIIGVIKARGIKSNNINIYYVLIALSIIGLIATNTAILLIWHLSFNYPQYKHGKKDIDLELKSLHENIHDELSLEYPAEIKIDVKKMEANNPLLPRVLANFISFYNKMETKNNWQQYLEFLNQQFKIKFFNESLAFIENEQRKEQEILGSDESTYKVNKNSSQIEKEVAWMEHMDKKVSIIKETQNFEKMNKKEFDKKYEEYLYTVRSQDPMYQQIQKNSWLTYRDNDIEDLFYNPNSVVVYSLNNGQDVKEKSLNEFLNEYKHYLKAKFLSDK</sequence>
<accession>A0A501XAF7</accession>
<evidence type="ECO:0000313" key="4">
    <source>
        <dbReference type="Proteomes" id="UP000319776"/>
    </source>
</evidence>
<dbReference type="OrthoDB" id="397115at2"/>